<accession>A0ABX0W0R5</accession>
<reference evidence="2 3" key="1">
    <citation type="submission" date="2020-03" db="EMBL/GenBank/DDBJ databases">
        <title>Bacterial isolates of synthetic phycosphere.</title>
        <authorList>
            <person name="Fu H."/>
            <person name="Moran M.A."/>
        </authorList>
    </citation>
    <scope>NUCLEOTIDE SEQUENCE [LARGE SCALE GENOMIC DNA]</scope>
    <source>
        <strain evidence="2 3">HF1</strain>
    </source>
</reference>
<feature type="transmembrane region" description="Helical" evidence="1">
    <location>
        <begin position="20"/>
        <end position="46"/>
    </location>
</feature>
<dbReference type="EMBL" id="JAATOP010000012">
    <property type="protein sequence ID" value="NIY73684.1"/>
    <property type="molecule type" value="Genomic_DNA"/>
</dbReference>
<sequence>MPELPEPPGDAPRVIDQGSIWILVASPSIWAAHFLISYWVAAVYCAKAPNAAPLMEPRWIAIGLGVFCCAVIAWLAWIAVKRYGGVFLIFEEITESSERGRDKFIGHVSLLLCVLSAVAIVFNIIPGLVLGEC</sequence>
<keyword evidence="1" id="KW-0472">Membrane</keyword>
<protein>
    <submittedName>
        <fullName evidence="2">Uncharacterized protein</fullName>
    </submittedName>
</protein>
<feature type="transmembrane region" description="Helical" evidence="1">
    <location>
        <begin position="104"/>
        <end position="130"/>
    </location>
</feature>
<dbReference type="Proteomes" id="UP000709466">
    <property type="component" value="Unassembled WGS sequence"/>
</dbReference>
<feature type="transmembrane region" description="Helical" evidence="1">
    <location>
        <begin position="58"/>
        <end position="80"/>
    </location>
</feature>
<keyword evidence="1" id="KW-1133">Transmembrane helix</keyword>
<evidence type="ECO:0000313" key="3">
    <source>
        <dbReference type="Proteomes" id="UP000709466"/>
    </source>
</evidence>
<proteinExistence type="predicted"/>
<evidence type="ECO:0000313" key="2">
    <source>
        <dbReference type="EMBL" id="NIY73684.1"/>
    </source>
</evidence>
<evidence type="ECO:0000256" key="1">
    <source>
        <dbReference type="SAM" id="Phobius"/>
    </source>
</evidence>
<keyword evidence="1" id="KW-0812">Transmembrane</keyword>
<keyword evidence="3" id="KW-1185">Reference proteome</keyword>
<gene>
    <name evidence="2" type="ORF">HCZ30_14715</name>
</gene>
<comment type="caution">
    <text evidence="2">The sequence shown here is derived from an EMBL/GenBank/DDBJ whole genome shotgun (WGS) entry which is preliminary data.</text>
</comment>
<dbReference type="RefSeq" id="WP_167639069.1">
    <property type="nucleotide sequence ID" value="NZ_JAATOP010000012.1"/>
</dbReference>
<name>A0ABX0W0R5_9RHOB</name>
<organism evidence="2 3">
    <name type="scientific">Marivivens donghaensis</name>
    <dbReference type="NCBI Taxonomy" id="1699413"/>
    <lineage>
        <taxon>Bacteria</taxon>
        <taxon>Pseudomonadati</taxon>
        <taxon>Pseudomonadota</taxon>
        <taxon>Alphaproteobacteria</taxon>
        <taxon>Rhodobacterales</taxon>
        <taxon>Paracoccaceae</taxon>
        <taxon>Marivivens group</taxon>
        <taxon>Marivivens</taxon>
    </lineage>
</organism>